<dbReference type="PRINTS" id="PR00941">
    <property type="entry name" value="CDATPASE"/>
</dbReference>
<dbReference type="InterPro" id="IPR018303">
    <property type="entry name" value="ATPase_P-typ_P_site"/>
</dbReference>
<evidence type="ECO:0000256" key="4">
    <source>
        <dbReference type="ARBA" id="ARBA00022692"/>
    </source>
</evidence>
<dbReference type="PROSITE" id="PS50846">
    <property type="entry name" value="HMA_2"/>
    <property type="match status" value="1"/>
</dbReference>
<dbReference type="GO" id="GO:0016887">
    <property type="term" value="F:ATP hydrolysis activity"/>
    <property type="evidence" value="ECO:0007669"/>
    <property type="project" value="InterPro"/>
</dbReference>
<evidence type="ECO:0000256" key="6">
    <source>
        <dbReference type="ARBA" id="ARBA00022741"/>
    </source>
</evidence>
<dbReference type="InterPro" id="IPR023299">
    <property type="entry name" value="ATPase_P-typ_cyto_dom_N"/>
</dbReference>
<comment type="subcellular location">
    <subcellularLocation>
        <location evidence="11">Cell membrane</location>
    </subcellularLocation>
    <subcellularLocation>
        <location evidence="1">Endomembrane system</location>
        <topology evidence="1">Multi-pass membrane protein</topology>
    </subcellularLocation>
</comment>
<dbReference type="PROSITE" id="PS00154">
    <property type="entry name" value="ATPASE_E1_E2"/>
    <property type="match status" value="1"/>
</dbReference>
<dbReference type="SFLD" id="SFLDG00002">
    <property type="entry name" value="C1.7:_P-type_atpase_like"/>
    <property type="match status" value="1"/>
</dbReference>
<feature type="transmembrane region" description="Helical" evidence="11">
    <location>
        <begin position="224"/>
        <end position="243"/>
    </location>
</feature>
<dbReference type="PANTHER" id="PTHR43520">
    <property type="entry name" value="ATP7, ISOFORM B"/>
    <property type="match status" value="1"/>
</dbReference>
<dbReference type="SFLD" id="SFLDF00027">
    <property type="entry name" value="p-type_atpase"/>
    <property type="match status" value="1"/>
</dbReference>
<feature type="transmembrane region" description="Helical" evidence="11">
    <location>
        <begin position="165"/>
        <end position="185"/>
    </location>
</feature>
<feature type="transmembrane region" description="Helical" evidence="11">
    <location>
        <begin position="409"/>
        <end position="431"/>
    </location>
</feature>
<dbReference type="InterPro" id="IPR059000">
    <property type="entry name" value="ATPase_P-type_domA"/>
</dbReference>
<keyword evidence="6 11" id="KW-0547">Nucleotide-binding</keyword>
<dbReference type="Pfam" id="PF00122">
    <property type="entry name" value="E1-E2_ATPase"/>
    <property type="match status" value="1"/>
</dbReference>
<dbReference type="InterPro" id="IPR027256">
    <property type="entry name" value="P-typ_ATPase_IB"/>
</dbReference>
<dbReference type="GO" id="GO:0055070">
    <property type="term" value="P:copper ion homeostasis"/>
    <property type="evidence" value="ECO:0007669"/>
    <property type="project" value="TreeGrafter"/>
</dbReference>
<dbReference type="InterPro" id="IPR017969">
    <property type="entry name" value="Heavy-metal-associated_CS"/>
</dbReference>
<keyword evidence="4 11" id="KW-0812">Transmembrane</keyword>
<dbReference type="InterPro" id="IPR036163">
    <property type="entry name" value="HMA_dom_sf"/>
</dbReference>
<evidence type="ECO:0000256" key="5">
    <source>
        <dbReference type="ARBA" id="ARBA00022723"/>
    </source>
</evidence>
<dbReference type="NCBIfam" id="TIGR01494">
    <property type="entry name" value="ATPase_P-type"/>
    <property type="match status" value="1"/>
</dbReference>
<dbReference type="InterPro" id="IPR001757">
    <property type="entry name" value="P_typ_ATPase"/>
</dbReference>
<keyword evidence="3" id="KW-0813">Transport</keyword>
<dbReference type="PROSITE" id="PS01229">
    <property type="entry name" value="COF_2"/>
    <property type="match status" value="1"/>
</dbReference>
<evidence type="ECO:0000259" key="12">
    <source>
        <dbReference type="PROSITE" id="PS50846"/>
    </source>
</evidence>
<keyword evidence="11" id="KW-1003">Cell membrane</keyword>
<evidence type="ECO:0000313" key="13">
    <source>
        <dbReference type="EMBL" id="SFE36507.1"/>
    </source>
</evidence>
<dbReference type="SUPFAM" id="SSF81653">
    <property type="entry name" value="Calcium ATPase, transduction domain A"/>
    <property type="match status" value="1"/>
</dbReference>
<evidence type="ECO:0000313" key="14">
    <source>
        <dbReference type="Proteomes" id="UP000181976"/>
    </source>
</evidence>
<feature type="domain" description="HMA" evidence="12">
    <location>
        <begin position="73"/>
        <end position="139"/>
    </location>
</feature>
<dbReference type="PROSITE" id="PS01047">
    <property type="entry name" value="HMA_1"/>
    <property type="match status" value="1"/>
</dbReference>
<dbReference type="GO" id="GO:0043682">
    <property type="term" value="F:P-type divalent copper transporter activity"/>
    <property type="evidence" value="ECO:0007669"/>
    <property type="project" value="TreeGrafter"/>
</dbReference>
<dbReference type="GO" id="GO:0005524">
    <property type="term" value="F:ATP binding"/>
    <property type="evidence" value="ECO:0007669"/>
    <property type="project" value="UniProtKB-UniRule"/>
</dbReference>
<evidence type="ECO:0000256" key="2">
    <source>
        <dbReference type="ARBA" id="ARBA00006024"/>
    </source>
</evidence>
<reference evidence="13 14" key="1">
    <citation type="submission" date="2016-10" db="EMBL/GenBank/DDBJ databases">
        <authorList>
            <person name="de Groot N.N."/>
        </authorList>
    </citation>
    <scope>NUCLEOTIDE SEQUENCE [LARGE SCALE GENOMIC DNA]</scope>
    <source>
        <strain evidence="13 14">DSM 19012</strain>
    </source>
</reference>
<keyword evidence="10 11" id="KW-0472">Membrane</keyword>
<dbReference type="InterPro" id="IPR044492">
    <property type="entry name" value="P_typ_ATPase_HD_dom"/>
</dbReference>
<dbReference type="CDD" id="cd02094">
    <property type="entry name" value="P-type_ATPase_Cu-like"/>
    <property type="match status" value="1"/>
</dbReference>
<dbReference type="Proteomes" id="UP000181976">
    <property type="component" value="Unassembled WGS sequence"/>
</dbReference>
<evidence type="ECO:0000256" key="3">
    <source>
        <dbReference type="ARBA" id="ARBA00022448"/>
    </source>
</evidence>
<dbReference type="Gene3D" id="2.70.150.10">
    <property type="entry name" value="Calcium-transporting ATPase, cytoplasmic transduction domain A"/>
    <property type="match status" value="1"/>
</dbReference>
<dbReference type="FunCoup" id="A0A1I1ZYD2">
    <property type="interactions" value="304"/>
</dbReference>
<dbReference type="SUPFAM" id="SSF55008">
    <property type="entry name" value="HMA, heavy metal-associated domain"/>
    <property type="match status" value="1"/>
</dbReference>
<dbReference type="RefSeq" id="WP_010527184.1">
    <property type="nucleotide sequence ID" value="NZ_AFSL01000035.1"/>
</dbReference>
<dbReference type="CDD" id="cd00371">
    <property type="entry name" value="HMA"/>
    <property type="match status" value="1"/>
</dbReference>
<feature type="transmembrane region" description="Helical" evidence="11">
    <location>
        <begin position="255"/>
        <end position="274"/>
    </location>
</feature>
<dbReference type="EMBL" id="FONA01000010">
    <property type="protein sequence ID" value="SFE36507.1"/>
    <property type="molecule type" value="Genomic_DNA"/>
</dbReference>
<dbReference type="PRINTS" id="PR00119">
    <property type="entry name" value="CATATPASE"/>
</dbReference>
<dbReference type="InterPro" id="IPR023298">
    <property type="entry name" value="ATPase_P-typ_TM_dom_sf"/>
</dbReference>
<dbReference type="PANTHER" id="PTHR43520:SF8">
    <property type="entry name" value="P-TYPE CU(+) TRANSPORTER"/>
    <property type="match status" value="1"/>
</dbReference>
<feature type="transmembrane region" description="Helical" evidence="11">
    <location>
        <begin position="756"/>
        <end position="775"/>
    </location>
</feature>
<dbReference type="STRING" id="385682.SAMN05444380_11052"/>
<keyword evidence="14" id="KW-1185">Reference proteome</keyword>
<dbReference type="Pfam" id="PF00403">
    <property type="entry name" value="HMA"/>
    <property type="match status" value="1"/>
</dbReference>
<keyword evidence="9 11" id="KW-1133">Transmembrane helix</keyword>
<sequence>MASKKQKWYISIDSTSSDVQESLIAKIFKEANEIEHWSWEVNNQRIVVITQNRKAILEIIDRLKKAGLKPLVKEKILPVDGMSCAACAGSVESMLQSLPGIIEANVNLAGNSVHVTWLPENIDVYQMQKSIRSIGYNLIVDDDENSEQLLEESRRKKSRQTKIRLIWAGLLAFPVFLVGMFWNHIPMANYIMWVLTTPVLFVFGRHFFINAIKQAKHGSANMDTLVAISTGIAYLFSCFNTLFPKVWTTRGLEAHVYFEASAVIIVFIMLGKWLEERAKERTSSAIKKLAGLQPKTVIKLQSDGSWQETDIRDVATGDCLLVKPGNKIPVDGEVVDGNSFVDESMITGEPMPVEKNNGSKVFSGTINQSGTFTVKALKIGNETLLAQIIKTVKEAQASKAPVQQLADKVAGIFVPSVLSIALLTFLIWVIFGGTTYLSQALLATVSVLIIACPCALGLATPTAIMVGIGIGATKGILIKNASALEKARQIKAMVFDKTGTITVGSPEVTDLKLITGTEKENQVLSFLYSVESRSDHPIAPAITSYLKETKEIQNYQVSDFQNMAGHGLKATIKGDKILIGNIQFMKSQGIEISQELYKVSEKWQEKAQTVIWMAINKTPAAIVAVSDRIKTSSKKAVNILQNLGIKQYLLTGDNEQTAKAVAQETGIMQYRANVLPADKAQFIKTLQKQYNVVAMVGDGINDSEALALADVSMAMGKGSDIAMDVADLTIMTSDLNKIPEAITLSHKTVRTIKQNLFWAFFYNVVAIPIAAGILYPFTGFLLNPMIAGAAMAFSSVSVVSNSLRLKGSFKRNK</sequence>
<dbReference type="NCBIfam" id="TIGR01525">
    <property type="entry name" value="ATPase-IB_hvy"/>
    <property type="match status" value="1"/>
</dbReference>
<dbReference type="InterPro" id="IPR023214">
    <property type="entry name" value="HAD_sf"/>
</dbReference>
<dbReference type="InParanoid" id="A0A1I1ZYD2"/>
<dbReference type="FunFam" id="2.70.150.10:FF:000002">
    <property type="entry name" value="Copper-transporting ATPase 1, putative"/>
    <property type="match status" value="1"/>
</dbReference>
<dbReference type="SUPFAM" id="SSF56784">
    <property type="entry name" value="HAD-like"/>
    <property type="match status" value="1"/>
</dbReference>
<proteinExistence type="inferred from homology"/>
<comment type="similarity">
    <text evidence="2 11">Belongs to the cation transport ATPase (P-type) (TC 3.A.3) family. Type IB subfamily.</text>
</comment>
<keyword evidence="7 11" id="KW-0067">ATP-binding</keyword>
<dbReference type="GO" id="GO:0005886">
    <property type="term" value="C:plasma membrane"/>
    <property type="evidence" value="ECO:0007669"/>
    <property type="project" value="UniProtKB-SubCell"/>
</dbReference>
<dbReference type="InterPro" id="IPR036412">
    <property type="entry name" value="HAD-like_sf"/>
</dbReference>
<dbReference type="GO" id="GO:0012505">
    <property type="term" value="C:endomembrane system"/>
    <property type="evidence" value="ECO:0007669"/>
    <property type="project" value="UniProtKB-SubCell"/>
</dbReference>
<gene>
    <name evidence="13" type="ORF">SAMN05444380_11052</name>
</gene>
<dbReference type="AlphaFoldDB" id="A0A1I1ZYD2"/>
<dbReference type="OrthoDB" id="9770315at2"/>
<evidence type="ECO:0000256" key="7">
    <source>
        <dbReference type="ARBA" id="ARBA00022840"/>
    </source>
</evidence>
<accession>A0A1I1ZYD2</accession>
<evidence type="ECO:0000256" key="1">
    <source>
        <dbReference type="ARBA" id="ARBA00004127"/>
    </source>
</evidence>
<dbReference type="Gene3D" id="3.40.50.1000">
    <property type="entry name" value="HAD superfamily/HAD-like"/>
    <property type="match status" value="1"/>
</dbReference>
<dbReference type="NCBIfam" id="TIGR01511">
    <property type="entry name" value="ATPase-IB1_Cu"/>
    <property type="match status" value="1"/>
</dbReference>
<feature type="transmembrane region" description="Helical" evidence="11">
    <location>
        <begin position="781"/>
        <end position="803"/>
    </location>
</feature>
<dbReference type="InterPro" id="IPR006121">
    <property type="entry name" value="HMA_dom"/>
</dbReference>
<evidence type="ECO:0000256" key="10">
    <source>
        <dbReference type="ARBA" id="ARBA00023136"/>
    </source>
</evidence>
<dbReference type="InterPro" id="IPR008250">
    <property type="entry name" value="ATPase_P-typ_transduc_dom_A_sf"/>
</dbReference>
<dbReference type="SUPFAM" id="SSF81665">
    <property type="entry name" value="Calcium ATPase, transmembrane domain M"/>
    <property type="match status" value="1"/>
</dbReference>
<dbReference type="Gene3D" id="3.30.70.100">
    <property type="match status" value="1"/>
</dbReference>
<protein>
    <submittedName>
        <fullName evidence="13">Cu2+-exporting ATPase</fullName>
    </submittedName>
</protein>
<dbReference type="eggNOG" id="COG2217">
    <property type="taxonomic scope" value="Bacteria"/>
</dbReference>
<dbReference type="Pfam" id="PF00702">
    <property type="entry name" value="Hydrolase"/>
    <property type="match status" value="1"/>
</dbReference>
<keyword evidence="8" id="KW-1278">Translocase</keyword>
<feature type="transmembrane region" description="Helical" evidence="11">
    <location>
        <begin position="437"/>
        <end position="459"/>
    </location>
</feature>
<evidence type="ECO:0000256" key="9">
    <source>
        <dbReference type="ARBA" id="ARBA00022989"/>
    </source>
</evidence>
<feature type="transmembrane region" description="Helical" evidence="11">
    <location>
        <begin position="191"/>
        <end position="212"/>
    </location>
</feature>
<evidence type="ECO:0000256" key="11">
    <source>
        <dbReference type="RuleBase" id="RU362081"/>
    </source>
</evidence>
<dbReference type="SFLD" id="SFLDS00003">
    <property type="entry name" value="Haloacid_Dehalogenase"/>
    <property type="match status" value="1"/>
</dbReference>
<dbReference type="FunFam" id="3.30.70.100:FF:000001">
    <property type="entry name" value="ATPase copper transporting beta"/>
    <property type="match status" value="1"/>
</dbReference>
<keyword evidence="5 11" id="KW-0479">Metal-binding</keyword>
<dbReference type="Gene3D" id="3.40.1110.10">
    <property type="entry name" value="Calcium-transporting ATPase, cytoplasmic domain N"/>
    <property type="match status" value="2"/>
</dbReference>
<dbReference type="GO" id="GO:0005507">
    <property type="term" value="F:copper ion binding"/>
    <property type="evidence" value="ECO:0007669"/>
    <property type="project" value="TreeGrafter"/>
</dbReference>
<evidence type="ECO:0000256" key="8">
    <source>
        <dbReference type="ARBA" id="ARBA00022967"/>
    </source>
</evidence>
<name>A0A1I1ZYD2_9BACT</name>
<organism evidence="13 14">
    <name type="scientific">Thermophagus xiamenensis</name>
    <dbReference type="NCBI Taxonomy" id="385682"/>
    <lineage>
        <taxon>Bacteria</taxon>
        <taxon>Pseudomonadati</taxon>
        <taxon>Bacteroidota</taxon>
        <taxon>Bacteroidia</taxon>
        <taxon>Marinilabiliales</taxon>
        <taxon>Marinilabiliaceae</taxon>
        <taxon>Thermophagus</taxon>
    </lineage>
</organism>